<dbReference type="EMBL" id="BRXW01000337">
    <property type="protein sequence ID" value="GMI18512.1"/>
    <property type="molecule type" value="Genomic_DNA"/>
</dbReference>
<keyword evidence="2" id="KW-1185">Reference proteome</keyword>
<protein>
    <recommendedName>
        <fullName evidence="3">EF-hand domain-containing protein</fullName>
    </recommendedName>
</protein>
<reference evidence="2" key="1">
    <citation type="journal article" date="2023" name="Commun. Biol.">
        <title>Genome analysis of Parmales, the sister group of diatoms, reveals the evolutionary specialization of diatoms from phago-mixotrophs to photoautotrophs.</title>
        <authorList>
            <person name="Ban H."/>
            <person name="Sato S."/>
            <person name="Yoshikawa S."/>
            <person name="Yamada K."/>
            <person name="Nakamura Y."/>
            <person name="Ichinomiya M."/>
            <person name="Sato N."/>
            <person name="Blanc-Mathieu R."/>
            <person name="Endo H."/>
            <person name="Kuwata A."/>
            <person name="Ogata H."/>
        </authorList>
    </citation>
    <scope>NUCLEOTIDE SEQUENCE [LARGE SCALE GENOMIC DNA]</scope>
    <source>
        <strain evidence="2">NIES 3700</strain>
    </source>
</reference>
<dbReference type="Proteomes" id="UP001165122">
    <property type="component" value="Unassembled WGS sequence"/>
</dbReference>
<organism evidence="1 2">
    <name type="scientific">Triparma laevis f. longispina</name>
    <dbReference type="NCBI Taxonomy" id="1714387"/>
    <lineage>
        <taxon>Eukaryota</taxon>
        <taxon>Sar</taxon>
        <taxon>Stramenopiles</taxon>
        <taxon>Ochrophyta</taxon>
        <taxon>Bolidophyceae</taxon>
        <taxon>Parmales</taxon>
        <taxon>Triparmaceae</taxon>
        <taxon>Triparma</taxon>
    </lineage>
</organism>
<dbReference type="InterPro" id="IPR011992">
    <property type="entry name" value="EF-hand-dom_pair"/>
</dbReference>
<comment type="caution">
    <text evidence="1">The sequence shown here is derived from an EMBL/GenBank/DDBJ whole genome shotgun (WGS) entry which is preliminary data.</text>
</comment>
<dbReference type="SUPFAM" id="SSF47473">
    <property type="entry name" value="EF-hand"/>
    <property type="match status" value="1"/>
</dbReference>
<name>A0A9W7L098_9STRA</name>
<sequence>MLNSEGLEEFGEELTGLKGVEFNDDMKLSNDDLTIDVSKLNPRNSIKESTLEVKLDFTELNNNWETWTKVFEKFNLLDVEPKDGKVTYEEFEITGAGAHFGMADWNGDGVLEWEEYWGTMTGGRK</sequence>
<evidence type="ECO:0000313" key="1">
    <source>
        <dbReference type="EMBL" id="GMI18512.1"/>
    </source>
</evidence>
<proteinExistence type="predicted"/>
<dbReference type="AlphaFoldDB" id="A0A9W7L098"/>
<dbReference type="Gene3D" id="1.10.238.10">
    <property type="entry name" value="EF-hand"/>
    <property type="match status" value="1"/>
</dbReference>
<evidence type="ECO:0008006" key="3">
    <source>
        <dbReference type="Google" id="ProtNLM"/>
    </source>
</evidence>
<gene>
    <name evidence="1" type="ORF">TrLO_g14866</name>
</gene>
<evidence type="ECO:0000313" key="2">
    <source>
        <dbReference type="Proteomes" id="UP001165122"/>
    </source>
</evidence>
<accession>A0A9W7L098</accession>